<gene>
    <name evidence="1" type="ORF">P5G62_021430</name>
</gene>
<evidence type="ECO:0000313" key="2">
    <source>
        <dbReference type="Proteomes" id="UP001241748"/>
    </source>
</evidence>
<reference evidence="1 2" key="1">
    <citation type="submission" date="2024-05" db="EMBL/GenBank/DDBJ databases">
        <authorList>
            <person name="Venkateswaran K."/>
        </authorList>
    </citation>
    <scope>NUCLEOTIDE SEQUENCE [LARGE SCALE GENOMIC DNA]</scope>
    <source>
        <strain evidence="1 2">179-C4-2-HS</strain>
    </source>
</reference>
<keyword evidence="2" id="KW-1185">Reference proteome</keyword>
<sequence>MVHHLHFFPIRASKLHNKTARIEAGKNLLIDLHANKGIVNHESNIITIL</sequence>
<evidence type="ECO:0000313" key="1">
    <source>
        <dbReference type="EMBL" id="MFB3169677.1"/>
    </source>
</evidence>
<dbReference type="Proteomes" id="UP001241748">
    <property type="component" value="Unassembled WGS sequence"/>
</dbReference>
<comment type="caution">
    <text evidence="1">The sequence shown here is derived from an EMBL/GenBank/DDBJ whole genome shotgun (WGS) entry which is preliminary data.</text>
</comment>
<dbReference type="EMBL" id="JAROBZ020000001">
    <property type="protein sequence ID" value="MFB3169677.1"/>
    <property type="molecule type" value="Genomic_DNA"/>
</dbReference>
<proteinExistence type="predicted"/>
<accession>A0ABV4YXV9</accession>
<dbReference type="RefSeq" id="WP_306077057.1">
    <property type="nucleotide sequence ID" value="NZ_JAROBZ020000001.1"/>
</dbReference>
<organism evidence="1 2">
    <name type="scientific">Neobacillus driksii</name>
    <dbReference type="NCBI Taxonomy" id="3035913"/>
    <lineage>
        <taxon>Bacteria</taxon>
        <taxon>Bacillati</taxon>
        <taxon>Bacillota</taxon>
        <taxon>Bacilli</taxon>
        <taxon>Bacillales</taxon>
        <taxon>Bacillaceae</taxon>
        <taxon>Neobacillus</taxon>
    </lineage>
</organism>
<name>A0ABV4YXV9_9BACI</name>
<protein>
    <submittedName>
        <fullName evidence="1">Uncharacterized protein</fullName>
    </submittedName>
</protein>